<comment type="caution">
    <text evidence="5">The sequence shown here is derived from an EMBL/GenBank/DDBJ whole genome shotgun (WGS) entry which is preliminary data.</text>
</comment>
<dbReference type="InterPro" id="IPR029051">
    <property type="entry name" value="DUF4352"/>
</dbReference>
<keyword evidence="3" id="KW-0812">Transmembrane</keyword>
<evidence type="ECO:0000259" key="4">
    <source>
        <dbReference type="Pfam" id="PF11611"/>
    </source>
</evidence>
<keyword evidence="3" id="KW-1133">Transmembrane helix</keyword>
<keyword evidence="3" id="KW-0472">Membrane</keyword>
<name>A0ABW3BAA6_9ACTN</name>
<dbReference type="InterPro" id="IPR029050">
    <property type="entry name" value="Immunoprotect_excell_Ig-like"/>
</dbReference>
<feature type="domain" description="DUF4352" evidence="4">
    <location>
        <begin position="77"/>
        <end position="193"/>
    </location>
</feature>
<dbReference type="Gene3D" id="2.60.40.1240">
    <property type="match status" value="1"/>
</dbReference>
<protein>
    <submittedName>
        <fullName evidence="5">DUF4352 domain-containing protein</fullName>
    </submittedName>
</protein>
<dbReference type="Proteomes" id="UP001596956">
    <property type="component" value="Unassembled WGS sequence"/>
</dbReference>
<dbReference type="Pfam" id="PF11611">
    <property type="entry name" value="DUF4352"/>
    <property type="match status" value="1"/>
</dbReference>
<keyword evidence="1" id="KW-0732">Signal</keyword>
<sequence length="206" mass="20763">MYAQQPPPAAPAQKKGKGWLYGCLGCGGLAVLVLVVGIAATVAGSGGSGSDGSSVEASGEGGSGGGEGGGQEEETAGIGETVESGAFAFTVTEVEGGVRSVGDNPYLTETPDGEYVIVHVTVENIGDEAGLFESSSQKLVDADGKQYSTDSAAQISVDSDSWIDEINPGNSVEGQLIFDVPPEAEPSHVELHDFLSLDQGAKVALS</sequence>
<organism evidence="5 6">
    <name type="scientific">Streptomonospora algeriensis</name>
    <dbReference type="NCBI Taxonomy" id="995084"/>
    <lineage>
        <taxon>Bacteria</taxon>
        <taxon>Bacillati</taxon>
        <taxon>Actinomycetota</taxon>
        <taxon>Actinomycetes</taxon>
        <taxon>Streptosporangiales</taxon>
        <taxon>Nocardiopsidaceae</taxon>
        <taxon>Streptomonospora</taxon>
    </lineage>
</organism>
<reference evidence="6" key="1">
    <citation type="journal article" date="2019" name="Int. J. Syst. Evol. Microbiol.">
        <title>The Global Catalogue of Microorganisms (GCM) 10K type strain sequencing project: providing services to taxonomists for standard genome sequencing and annotation.</title>
        <authorList>
            <consortium name="The Broad Institute Genomics Platform"/>
            <consortium name="The Broad Institute Genome Sequencing Center for Infectious Disease"/>
            <person name="Wu L."/>
            <person name="Ma J."/>
        </authorList>
    </citation>
    <scope>NUCLEOTIDE SEQUENCE [LARGE SCALE GENOMIC DNA]</scope>
    <source>
        <strain evidence="6">CCUG 63369</strain>
    </source>
</reference>
<evidence type="ECO:0000256" key="2">
    <source>
        <dbReference type="SAM" id="MobiDB-lite"/>
    </source>
</evidence>
<feature type="transmembrane region" description="Helical" evidence="3">
    <location>
        <begin position="20"/>
        <end position="43"/>
    </location>
</feature>
<evidence type="ECO:0000313" key="6">
    <source>
        <dbReference type="Proteomes" id="UP001596956"/>
    </source>
</evidence>
<evidence type="ECO:0000313" key="5">
    <source>
        <dbReference type="EMBL" id="MFD0800267.1"/>
    </source>
</evidence>
<evidence type="ECO:0000256" key="1">
    <source>
        <dbReference type="ARBA" id="ARBA00022729"/>
    </source>
</evidence>
<keyword evidence="6" id="KW-1185">Reference proteome</keyword>
<proteinExistence type="predicted"/>
<gene>
    <name evidence="5" type="ORF">ACFQZU_02905</name>
</gene>
<feature type="compositionally biased region" description="Gly residues" evidence="2">
    <location>
        <begin position="59"/>
        <end position="69"/>
    </location>
</feature>
<feature type="region of interest" description="Disordered" evidence="2">
    <location>
        <begin position="44"/>
        <end position="74"/>
    </location>
</feature>
<evidence type="ECO:0000256" key="3">
    <source>
        <dbReference type="SAM" id="Phobius"/>
    </source>
</evidence>
<accession>A0ABW3BAA6</accession>
<dbReference type="EMBL" id="JBHTHR010000036">
    <property type="protein sequence ID" value="MFD0800267.1"/>
    <property type="molecule type" value="Genomic_DNA"/>
</dbReference>